<gene>
    <name evidence="2" type="ORF">MEDL_24369</name>
</gene>
<proteinExistence type="predicted"/>
<dbReference type="EMBL" id="CAJPWZ010001229">
    <property type="protein sequence ID" value="CAG2210385.1"/>
    <property type="molecule type" value="Genomic_DNA"/>
</dbReference>
<evidence type="ECO:0000313" key="2">
    <source>
        <dbReference type="EMBL" id="CAG2210385.1"/>
    </source>
</evidence>
<feature type="compositionally biased region" description="Basic and acidic residues" evidence="1">
    <location>
        <begin position="268"/>
        <end position="286"/>
    </location>
</feature>
<evidence type="ECO:0000313" key="3">
    <source>
        <dbReference type="Proteomes" id="UP000683360"/>
    </source>
</evidence>
<comment type="caution">
    <text evidence="2">The sequence shown here is derived from an EMBL/GenBank/DDBJ whole genome shotgun (WGS) entry which is preliminary data.</text>
</comment>
<feature type="compositionally biased region" description="Basic and acidic residues" evidence="1">
    <location>
        <begin position="196"/>
        <end position="210"/>
    </location>
</feature>
<feature type="region of interest" description="Disordered" evidence="1">
    <location>
        <begin position="145"/>
        <end position="166"/>
    </location>
</feature>
<organism evidence="2 3">
    <name type="scientific">Mytilus edulis</name>
    <name type="common">Blue mussel</name>
    <dbReference type="NCBI Taxonomy" id="6550"/>
    <lineage>
        <taxon>Eukaryota</taxon>
        <taxon>Metazoa</taxon>
        <taxon>Spiralia</taxon>
        <taxon>Lophotrochozoa</taxon>
        <taxon>Mollusca</taxon>
        <taxon>Bivalvia</taxon>
        <taxon>Autobranchia</taxon>
        <taxon>Pteriomorphia</taxon>
        <taxon>Mytilida</taxon>
        <taxon>Mytiloidea</taxon>
        <taxon>Mytilidae</taxon>
        <taxon>Mytilinae</taxon>
        <taxon>Mytilus</taxon>
    </lineage>
</organism>
<feature type="compositionally biased region" description="Low complexity" evidence="1">
    <location>
        <begin position="287"/>
        <end position="296"/>
    </location>
</feature>
<feature type="compositionally biased region" description="Polar residues" evidence="1">
    <location>
        <begin position="145"/>
        <end position="164"/>
    </location>
</feature>
<keyword evidence="3" id="KW-1185">Reference proteome</keyword>
<name>A0A8S3RW59_MYTED</name>
<accession>A0A8S3RW59</accession>
<reference evidence="2" key="1">
    <citation type="submission" date="2021-03" db="EMBL/GenBank/DDBJ databases">
        <authorList>
            <person name="Bekaert M."/>
        </authorList>
    </citation>
    <scope>NUCLEOTIDE SEQUENCE</scope>
</reference>
<protein>
    <submittedName>
        <fullName evidence="2">Uncharacterized protein</fullName>
    </submittedName>
</protein>
<feature type="region of interest" description="Disordered" evidence="1">
    <location>
        <begin position="264"/>
        <end position="311"/>
    </location>
</feature>
<feature type="region of interest" description="Disordered" evidence="1">
    <location>
        <begin position="196"/>
        <end position="216"/>
    </location>
</feature>
<sequence length="521" mass="59677">MPPARIEDRRFLDTPARIEDTSYINSTAIRLCTISENSSYINTQHPKGNETKLTSISSAFDFETKYKCISHVDSTQQNTKLAELNQKRLNNSYEKNEVDLVSSQMTTTCDLKCSTSESEHSKCSNSKEELDSIYDNCDYTDTDSLNSHVDNQSEQTSYNDGSSKSVKDYENVTCYGSQKVFKSTFVRIRMDRLETVEHTSDQDRSSKSSEDYEIVESNDTNSCKVLIDDQFEQNSKKDRSLEDYEKVENYDTVSCNCLVDDQLEQNSDQDRSSESSEDYEKVKNNDSDSSNSLGNDQLGQTADKVRSSKSSEDYEKVDNYETFATLDVICDGMNLLCFVDRRLQMKYHQRLQIPTSSSNETVNGNIEHLCNQVHHAFEVLPEIDNIKYENLKRLFSGKRSRISSTYHTFVNQNFCDHTMLVKIRKRCQLYPGAVTGIKQNVTFDLQNNEDVNFQNIGQINVHANGSTFQPLLIAQPAHMQLPVGSLNEKRIFIMYNQMVMNIPPTGRRFRGHVYTSLETPH</sequence>
<evidence type="ECO:0000256" key="1">
    <source>
        <dbReference type="SAM" id="MobiDB-lite"/>
    </source>
</evidence>
<dbReference type="AlphaFoldDB" id="A0A8S3RW59"/>
<dbReference type="Proteomes" id="UP000683360">
    <property type="component" value="Unassembled WGS sequence"/>
</dbReference>